<comment type="caution">
    <text evidence="1">The sequence shown here is derived from an EMBL/GenBank/DDBJ whole genome shotgun (WGS) entry which is preliminary data.</text>
</comment>
<name>A0A5D3KR14_9BRAD</name>
<evidence type="ECO:0000313" key="1">
    <source>
        <dbReference type="EMBL" id="TYL99221.1"/>
    </source>
</evidence>
<dbReference type="EMBL" id="VSSS01000008">
    <property type="protein sequence ID" value="TYL99221.1"/>
    <property type="molecule type" value="Genomic_DNA"/>
</dbReference>
<sequence>MTFYRNTRIDYWQSVEQSALRRAFQLSRKRHTLSRGDRELSKGRFRFDLLAVNPFSRRIWGRAISNELSRFFCDGGDGTTHNRDVYFVSLMDVTCARSREDRLTEADLEVIKNRLRYGLREFSYFGMVEPAYYVNLQQRVRYAGKRCMFWHLHALVWGVTRKELKKRLRKLVQAGWYAAIADGLDATHTRKIKQGRLPMHSAYILKSPCKSYRVSVRDREDELGRPITNADGVVLQQFKQGKANLRHGDRIVLFHAMKHLHLDKLAVAGGDGAKLLKTAKRVALKVDDSSVPRGRTSSTRVVVEGRRRKLHGPKAAERRLS</sequence>
<dbReference type="AlphaFoldDB" id="A0A5D3KR14"/>
<keyword evidence="2" id="KW-1185">Reference proteome</keyword>
<accession>A0A5D3KR14</accession>
<dbReference type="OrthoDB" id="7995497at2"/>
<organism evidence="1 2">
    <name type="scientific">Bradyrhizobium rifense</name>
    <dbReference type="NCBI Taxonomy" id="515499"/>
    <lineage>
        <taxon>Bacteria</taxon>
        <taxon>Pseudomonadati</taxon>
        <taxon>Pseudomonadota</taxon>
        <taxon>Alphaproteobacteria</taxon>
        <taxon>Hyphomicrobiales</taxon>
        <taxon>Nitrobacteraceae</taxon>
        <taxon>Bradyrhizobium</taxon>
    </lineage>
</organism>
<proteinExistence type="predicted"/>
<protein>
    <submittedName>
        <fullName evidence="1">Uncharacterized protein</fullName>
    </submittedName>
</protein>
<dbReference type="RefSeq" id="WP_148770849.1">
    <property type="nucleotide sequence ID" value="NZ_VSSS01000008.1"/>
</dbReference>
<gene>
    <name evidence="1" type="ORF">FXB40_03715</name>
</gene>
<evidence type="ECO:0000313" key="2">
    <source>
        <dbReference type="Proteomes" id="UP000324758"/>
    </source>
</evidence>
<reference evidence="1 2" key="1">
    <citation type="submission" date="2019-08" db="EMBL/GenBank/DDBJ databases">
        <title>Bradyrhizobium hipponensis sp. nov., a rhizobium isolated from a Lupinus angustifolius root nodule in Tunisia.</title>
        <authorList>
            <person name="Off K."/>
            <person name="Rejili M."/>
            <person name="Mars M."/>
            <person name="Brachmann A."/>
            <person name="Marin M."/>
        </authorList>
    </citation>
    <scope>NUCLEOTIDE SEQUENCE [LARGE SCALE GENOMIC DNA]</scope>
    <source>
        <strain evidence="1 2">CTAW71</strain>
    </source>
</reference>
<dbReference type="Proteomes" id="UP000324758">
    <property type="component" value="Unassembled WGS sequence"/>
</dbReference>